<dbReference type="PANTHER" id="PTHR13720">
    <property type="entry name" value="WD-40 REPEAT PROTEIN"/>
    <property type="match status" value="1"/>
</dbReference>
<dbReference type="InterPro" id="IPR019775">
    <property type="entry name" value="WD40_repeat_CS"/>
</dbReference>
<evidence type="ECO:0000313" key="6">
    <source>
        <dbReference type="Proteomes" id="UP001230188"/>
    </source>
</evidence>
<dbReference type="InterPro" id="IPR001680">
    <property type="entry name" value="WD40_rpt"/>
</dbReference>
<dbReference type="Pfam" id="PF00400">
    <property type="entry name" value="WD40"/>
    <property type="match status" value="4"/>
</dbReference>
<gene>
    <name evidence="5" type="ORF">CTAYLR_000901</name>
</gene>
<dbReference type="Gene3D" id="2.130.10.10">
    <property type="entry name" value="YVTN repeat-like/Quinoprotein amine dehydrogenase"/>
    <property type="match status" value="3"/>
</dbReference>
<feature type="repeat" description="WD" evidence="3">
    <location>
        <begin position="373"/>
        <end position="415"/>
    </location>
</feature>
<evidence type="ECO:0000256" key="2">
    <source>
        <dbReference type="ARBA" id="ARBA00022737"/>
    </source>
</evidence>
<sequence>MSSSSGRSSLFGPASARSGVFPEVDSTTLPPPQEDATTTTTSPLELEHVIGYTGRFFGTLVGTGKVGYVKAMGSVVVIGDLNDPHDQHLLRGHDAEICALAVSANGKFAASGQVGTRKVPGFAAPVVLWDLPCRAARFKLRGISHRVNLVAFSPDARFVSGCGEDDLAFVWDVNTGEIVFATRFPKPLTMFLWVKVDVDGPRRFAYRIATAQSGSAGVDHARLKFEPSRQQWGLIAAPVAMPSAGMGREYRCAVVSNDQVLAGTREGDLVVIKLVLDQEGKKGGTFRARLQVCTGGLLSLALRGESCCYAGGGDGRVRRLEVKNAAWTVIEASRRLDGAVVSLSFVGDEILAGTNAGKTYRLRADLAQTHQLSAAHVAPPTDLAFAPDRSDVVATCAKNGEIVVWDLSEYAPLATSSPRGRSAATCLAWVREASVVAGFDDAHLRCFGADDGSLGWSIPDAHRDAITAVACHVAPDLAYLVSAAADGSVRVWNLSTRLLTMQFVEHQRAVSAILVDLDNHHLFHSAGHDAAVLTYNISTERRTVAHVAPRGTGPFTALAQRLDSEKELLTPDANGTLLFWDCDVRDGPVSRFPGMDKTTRVRALAISPRGDYLALANDDVLSLFRFTKDDVQAPPDPVAHGLAHSDHINAVKWSSDQRQLVSVADDSCICRSEVIESHLGVGGSVGDE</sequence>
<feature type="region of interest" description="Disordered" evidence="4">
    <location>
        <begin position="1"/>
        <end position="42"/>
    </location>
</feature>
<dbReference type="GO" id="GO:0005929">
    <property type="term" value="C:cilium"/>
    <property type="evidence" value="ECO:0007669"/>
    <property type="project" value="UniProtKB-ARBA"/>
</dbReference>
<keyword evidence="1 3" id="KW-0853">WD repeat</keyword>
<dbReference type="EMBL" id="JAQMWT010000330">
    <property type="protein sequence ID" value="KAJ8604442.1"/>
    <property type="molecule type" value="Genomic_DNA"/>
</dbReference>
<feature type="repeat" description="WD" evidence="3">
    <location>
        <begin position="475"/>
        <end position="502"/>
    </location>
</feature>
<proteinExistence type="predicted"/>
<protein>
    <submittedName>
        <fullName evidence="5">Uncharacterized protein</fullName>
    </submittedName>
</protein>
<evidence type="ECO:0000256" key="1">
    <source>
        <dbReference type="ARBA" id="ARBA00022574"/>
    </source>
</evidence>
<accession>A0AAD7XMN5</accession>
<dbReference type="InterPro" id="IPR011047">
    <property type="entry name" value="Quinoprotein_ADH-like_sf"/>
</dbReference>
<comment type="caution">
    <text evidence="5">The sequence shown here is derived from an EMBL/GenBank/DDBJ whole genome shotgun (WGS) entry which is preliminary data.</text>
</comment>
<dbReference type="PANTHER" id="PTHR13720:SF53">
    <property type="entry name" value="ANAPHASE-PROMOTING COMPLEX SUBUNIT 4 WD40 DOMAIN-CONTAINING PROTEIN"/>
    <property type="match status" value="1"/>
</dbReference>
<evidence type="ECO:0000256" key="4">
    <source>
        <dbReference type="SAM" id="MobiDB-lite"/>
    </source>
</evidence>
<dbReference type="InterPro" id="IPR050630">
    <property type="entry name" value="WD_repeat_EMAP"/>
</dbReference>
<evidence type="ECO:0000256" key="3">
    <source>
        <dbReference type="PROSITE-ProRule" id="PRU00221"/>
    </source>
</evidence>
<dbReference type="PROSITE" id="PS50082">
    <property type="entry name" value="WD_REPEATS_2"/>
    <property type="match status" value="3"/>
</dbReference>
<feature type="repeat" description="WD" evidence="3">
    <location>
        <begin position="140"/>
        <end position="181"/>
    </location>
</feature>
<organism evidence="5 6">
    <name type="scientific">Chrysophaeum taylorii</name>
    <dbReference type="NCBI Taxonomy" id="2483200"/>
    <lineage>
        <taxon>Eukaryota</taxon>
        <taxon>Sar</taxon>
        <taxon>Stramenopiles</taxon>
        <taxon>Ochrophyta</taxon>
        <taxon>Pelagophyceae</taxon>
        <taxon>Pelagomonadales</taxon>
        <taxon>Pelagomonadaceae</taxon>
        <taxon>Chrysophaeum</taxon>
    </lineage>
</organism>
<keyword evidence="6" id="KW-1185">Reference proteome</keyword>
<dbReference type="SMART" id="SM00320">
    <property type="entry name" value="WD40"/>
    <property type="match status" value="9"/>
</dbReference>
<keyword evidence="2" id="KW-0677">Repeat</keyword>
<reference evidence="5" key="1">
    <citation type="submission" date="2023-01" db="EMBL/GenBank/DDBJ databases">
        <title>Metagenome sequencing of chrysophaentin producing Chrysophaeum taylorii.</title>
        <authorList>
            <person name="Davison J."/>
            <person name="Bewley C."/>
        </authorList>
    </citation>
    <scope>NUCLEOTIDE SEQUENCE</scope>
    <source>
        <strain evidence="5">NIES-1699</strain>
    </source>
</reference>
<dbReference type="AlphaFoldDB" id="A0AAD7XMN5"/>
<dbReference type="SUPFAM" id="SSF50998">
    <property type="entry name" value="Quinoprotein alcohol dehydrogenase-like"/>
    <property type="match status" value="1"/>
</dbReference>
<dbReference type="PROSITE" id="PS00678">
    <property type="entry name" value="WD_REPEATS_1"/>
    <property type="match status" value="3"/>
</dbReference>
<dbReference type="SUPFAM" id="SSF50993">
    <property type="entry name" value="Peptidase/esterase 'gauge' domain"/>
    <property type="match status" value="1"/>
</dbReference>
<dbReference type="InterPro" id="IPR015943">
    <property type="entry name" value="WD40/YVTN_repeat-like_dom_sf"/>
</dbReference>
<name>A0AAD7XMN5_9STRA</name>
<dbReference type="Proteomes" id="UP001230188">
    <property type="component" value="Unassembled WGS sequence"/>
</dbReference>
<evidence type="ECO:0000313" key="5">
    <source>
        <dbReference type="EMBL" id="KAJ8604442.1"/>
    </source>
</evidence>